<comment type="caution">
    <text evidence="1">The sequence shown here is derived from an EMBL/GenBank/DDBJ whole genome shotgun (WGS) entry which is preliminary data.</text>
</comment>
<dbReference type="Proteomes" id="UP000177167">
    <property type="component" value="Unassembled WGS sequence"/>
</dbReference>
<proteinExistence type="predicted"/>
<accession>A0A1F8FEF3</accession>
<protein>
    <submittedName>
        <fullName evidence="1">Uncharacterized protein</fullName>
    </submittedName>
</protein>
<dbReference type="EMBL" id="MGJP01000003">
    <property type="protein sequence ID" value="OGN10639.1"/>
    <property type="molecule type" value="Genomic_DNA"/>
</dbReference>
<evidence type="ECO:0000313" key="2">
    <source>
        <dbReference type="Proteomes" id="UP000177167"/>
    </source>
</evidence>
<sequence length="59" mass="6822">MYSFYNKTQKNQKIFLDLAREADCITYNCTEGGILFGDSIQFIPLSEFLSKFAEQEKEG</sequence>
<dbReference type="AlphaFoldDB" id="A0A1F8FEF3"/>
<evidence type="ECO:0000313" key="1">
    <source>
        <dbReference type="EMBL" id="OGN10639.1"/>
    </source>
</evidence>
<gene>
    <name evidence="1" type="ORF">A3J46_05530</name>
</gene>
<name>A0A1F8FEF3_9BACT</name>
<organism evidence="1 2">
    <name type="scientific">Candidatus Yanofskybacteria bacterium RIFCSPHIGHO2_02_FULL_41_11</name>
    <dbReference type="NCBI Taxonomy" id="1802675"/>
    <lineage>
        <taxon>Bacteria</taxon>
        <taxon>Candidatus Yanofskyibacteriota</taxon>
    </lineage>
</organism>
<reference evidence="1 2" key="1">
    <citation type="journal article" date="2016" name="Nat. Commun.">
        <title>Thousands of microbial genomes shed light on interconnected biogeochemical processes in an aquifer system.</title>
        <authorList>
            <person name="Anantharaman K."/>
            <person name="Brown C.T."/>
            <person name="Hug L.A."/>
            <person name="Sharon I."/>
            <person name="Castelle C.J."/>
            <person name="Probst A.J."/>
            <person name="Thomas B.C."/>
            <person name="Singh A."/>
            <person name="Wilkins M.J."/>
            <person name="Karaoz U."/>
            <person name="Brodie E.L."/>
            <person name="Williams K.H."/>
            <person name="Hubbard S.S."/>
            <person name="Banfield J.F."/>
        </authorList>
    </citation>
    <scope>NUCLEOTIDE SEQUENCE [LARGE SCALE GENOMIC DNA]</scope>
</reference>